<feature type="domain" description="Formyl transferase N-terminal" evidence="9">
    <location>
        <begin position="3"/>
        <end position="176"/>
    </location>
</feature>
<evidence type="ECO:0000256" key="8">
    <source>
        <dbReference type="ARBA" id="ARBA00047664"/>
    </source>
</evidence>
<dbReference type="CDD" id="cd08645">
    <property type="entry name" value="FMT_core_GART"/>
    <property type="match status" value="1"/>
</dbReference>
<evidence type="ECO:0000313" key="11">
    <source>
        <dbReference type="Proteomes" id="UP000199073"/>
    </source>
</evidence>
<dbReference type="Pfam" id="PF00551">
    <property type="entry name" value="Formyl_trans_N"/>
    <property type="match status" value="1"/>
</dbReference>
<dbReference type="InterPro" id="IPR002376">
    <property type="entry name" value="Formyl_transf_N"/>
</dbReference>
<evidence type="ECO:0000256" key="4">
    <source>
        <dbReference type="ARBA" id="ARBA00022755"/>
    </source>
</evidence>
<organism evidence="10 11">
    <name type="scientific">Desulforhopalus singaporensis</name>
    <dbReference type="NCBI Taxonomy" id="91360"/>
    <lineage>
        <taxon>Bacteria</taxon>
        <taxon>Pseudomonadati</taxon>
        <taxon>Thermodesulfobacteriota</taxon>
        <taxon>Desulfobulbia</taxon>
        <taxon>Desulfobulbales</taxon>
        <taxon>Desulfocapsaceae</taxon>
        <taxon>Desulforhopalus</taxon>
    </lineage>
</organism>
<dbReference type="AlphaFoldDB" id="A0A1H0U685"/>
<evidence type="ECO:0000313" key="10">
    <source>
        <dbReference type="EMBL" id="SDP61669.1"/>
    </source>
</evidence>
<comment type="pathway">
    <text evidence="1">Purine metabolism; IMP biosynthesis via de novo pathway; N(2)-formyl-N(1)-(5-phospho-D-ribosyl)glycinamide from N(1)-(5-phospho-D-ribosyl)glycinamide (10-formyl THF route): step 1/1.</text>
</comment>
<evidence type="ECO:0000259" key="9">
    <source>
        <dbReference type="Pfam" id="PF00551"/>
    </source>
</evidence>
<dbReference type="OrthoDB" id="9806170at2"/>
<dbReference type="STRING" id="91360.SAMN05660330_03400"/>
<gene>
    <name evidence="10" type="ORF">SAMN05660330_03400</name>
</gene>
<dbReference type="EC" id="2.1.2.2" evidence="2"/>
<evidence type="ECO:0000256" key="2">
    <source>
        <dbReference type="ARBA" id="ARBA00012254"/>
    </source>
</evidence>
<dbReference type="GO" id="GO:0004644">
    <property type="term" value="F:phosphoribosylglycinamide formyltransferase activity"/>
    <property type="evidence" value="ECO:0007669"/>
    <property type="project" value="UniProtKB-EC"/>
</dbReference>
<dbReference type="InterPro" id="IPR036477">
    <property type="entry name" value="Formyl_transf_N_sf"/>
</dbReference>
<comment type="similarity">
    <text evidence="5">Belongs to the GART family.</text>
</comment>
<proteinExistence type="inferred from homology"/>
<dbReference type="PANTHER" id="PTHR43369">
    <property type="entry name" value="PHOSPHORIBOSYLGLYCINAMIDE FORMYLTRANSFERASE"/>
    <property type="match status" value="1"/>
</dbReference>
<dbReference type="PROSITE" id="PS00373">
    <property type="entry name" value="GART"/>
    <property type="match status" value="1"/>
</dbReference>
<evidence type="ECO:0000256" key="5">
    <source>
        <dbReference type="ARBA" id="ARBA00038440"/>
    </source>
</evidence>
<evidence type="ECO:0000256" key="1">
    <source>
        <dbReference type="ARBA" id="ARBA00005054"/>
    </source>
</evidence>
<evidence type="ECO:0000256" key="6">
    <source>
        <dbReference type="ARBA" id="ARBA00041324"/>
    </source>
</evidence>
<evidence type="ECO:0000256" key="3">
    <source>
        <dbReference type="ARBA" id="ARBA00022679"/>
    </source>
</evidence>
<dbReference type="GO" id="GO:0006189">
    <property type="term" value="P:'de novo' IMP biosynthetic process"/>
    <property type="evidence" value="ECO:0007669"/>
    <property type="project" value="UniProtKB-UniPathway"/>
</dbReference>
<name>A0A1H0U685_9BACT</name>
<dbReference type="PANTHER" id="PTHR43369:SF2">
    <property type="entry name" value="PHOSPHORIBOSYLGLYCINAMIDE FORMYLTRANSFERASE"/>
    <property type="match status" value="1"/>
</dbReference>
<comment type="catalytic activity">
    <reaction evidence="8">
        <text>N(1)-(5-phospho-beta-D-ribosyl)glycinamide + (6R)-10-formyltetrahydrofolate = N(2)-formyl-N(1)-(5-phospho-beta-D-ribosyl)glycinamide + (6S)-5,6,7,8-tetrahydrofolate + H(+)</text>
        <dbReference type="Rhea" id="RHEA:15053"/>
        <dbReference type="ChEBI" id="CHEBI:15378"/>
        <dbReference type="ChEBI" id="CHEBI:57453"/>
        <dbReference type="ChEBI" id="CHEBI:143788"/>
        <dbReference type="ChEBI" id="CHEBI:147286"/>
        <dbReference type="ChEBI" id="CHEBI:195366"/>
        <dbReference type="EC" id="2.1.2.2"/>
    </reaction>
</comment>
<reference evidence="10 11" key="1">
    <citation type="submission" date="2016-10" db="EMBL/GenBank/DDBJ databases">
        <authorList>
            <person name="de Groot N.N."/>
        </authorList>
    </citation>
    <scope>NUCLEOTIDE SEQUENCE [LARGE SCALE GENOMIC DNA]</scope>
    <source>
        <strain evidence="10 11">DSM 12130</strain>
    </source>
</reference>
<evidence type="ECO:0000256" key="7">
    <source>
        <dbReference type="ARBA" id="ARBA00041682"/>
    </source>
</evidence>
<dbReference type="EMBL" id="FNJI01000029">
    <property type="protein sequence ID" value="SDP61669.1"/>
    <property type="molecule type" value="Genomic_DNA"/>
</dbReference>
<keyword evidence="4" id="KW-0658">Purine biosynthesis</keyword>
<sequence>MLKMAVLLSGSGRTLDNFHERITDGRLAAAIEVVVSDVKEALGLEKAANYGYPAFHAPTSAETNRILKDYDVDIIVLAGYLKLYTPPDDLKKAVINIHPALIPSFCGKGFYGHHVHSAVRAKGCTVSGCTVHFANERYDEGPIILQKSVDLEYDDDADTIADKVFAIECETFPEAINRVDEKGIEFFWKRVGR</sequence>
<protein>
    <recommendedName>
        <fullName evidence="2">phosphoribosylglycinamide formyltransferase 1</fullName>
        <ecNumber evidence="2">2.1.2.2</ecNumber>
    </recommendedName>
    <alternativeName>
        <fullName evidence="7">5'-phosphoribosylglycinamide transformylase</fullName>
    </alternativeName>
    <alternativeName>
        <fullName evidence="6">GAR transformylase</fullName>
    </alternativeName>
</protein>
<keyword evidence="3 10" id="KW-0808">Transferase</keyword>
<accession>A0A1H0U685</accession>
<dbReference type="UniPathway" id="UPA00074">
    <property type="reaction ID" value="UER00126"/>
</dbReference>
<dbReference type="Gene3D" id="3.40.50.170">
    <property type="entry name" value="Formyl transferase, N-terminal domain"/>
    <property type="match status" value="1"/>
</dbReference>
<dbReference type="SUPFAM" id="SSF53328">
    <property type="entry name" value="Formyltransferase"/>
    <property type="match status" value="1"/>
</dbReference>
<dbReference type="GO" id="GO:0005737">
    <property type="term" value="C:cytoplasm"/>
    <property type="evidence" value="ECO:0007669"/>
    <property type="project" value="TreeGrafter"/>
</dbReference>
<dbReference type="InterPro" id="IPR001555">
    <property type="entry name" value="GART_AS"/>
</dbReference>
<dbReference type="Proteomes" id="UP000199073">
    <property type="component" value="Unassembled WGS sequence"/>
</dbReference>
<dbReference type="InterPro" id="IPR004607">
    <property type="entry name" value="GART"/>
</dbReference>
<keyword evidence="11" id="KW-1185">Reference proteome</keyword>
<dbReference type="RefSeq" id="WP_092224990.1">
    <property type="nucleotide sequence ID" value="NZ_FNJI01000029.1"/>
</dbReference>